<dbReference type="PANTHER" id="PTHR12245">
    <property type="entry name" value="SPRY DOMAIN CONTAINING SOCS BOX PROTEIN"/>
    <property type="match status" value="1"/>
</dbReference>
<reference evidence="2" key="1">
    <citation type="submission" date="2023-03" db="EMBL/GenBank/DDBJ databases">
        <authorList>
            <person name="Steffen K."/>
            <person name="Cardenas P."/>
        </authorList>
    </citation>
    <scope>NUCLEOTIDE SEQUENCE</scope>
</reference>
<dbReference type="InterPro" id="IPR050672">
    <property type="entry name" value="FBXO45-Fsn/SPSB_families"/>
</dbReference>
<comment type="caution">
    <text evidence="2">The sequence shown here is derived from an EMBL/GenBank/DDBJ whole genome shotgun (WGS) entry which is preliminary data.</text>
</comment>
<dbReference type="InterPro" id="IPR013320">
    <property type="entry name" value="ConA-like_dom_sf"/>
</dbReference>
<evidence type="ECO:0000313" key="3">
    <source>
        <dbReference type="Proteomes" id="UP001174909"/>
    </source>
</evidence>
<evidence type="ECO:0000256" key="1">
    <source>
        <dbReference type="SAM" id="MobiDB-lite"/>
    </source>
</evidence>
<dbReference type="GO" id="GO:0019005">
    <property type="term" value="C:SCF ubiquitin ligase complex"/>
    <property type="evidence" value="ECO:0007669"/>
    <property type="project" value="TreeGrafter"/>
</dbReference>
<keyword evidence="3" id="KW-1185">Reference proteome</keyword>
<dbReference type="SUPFAM" id="SSF49899">
    <property type="entry name" value="Concanavalin A-like lectins/glucanases"/>
    <property type="match status" value="1"/>
</dbReference>
<name>A0AA35T4N9_GEOBA</name>
<dbReference type="Gene3D" id="2.60.120.920">
    <property type="match status" value="1"/>
</dbReference>
<dbReference type="GO" id="GO:0045202">
    <property type="term" value="C:synapse"/>
    <property type="evidence" value="ECO:0007669"/>
    <property type="project" value="TreeGrafter"/>
</dbReference>
<proteinExistence type="predicted"/>
<gene>
    <name evidence="2" type="ORF">GBAR_LOCUS22906</name>
</gene>
<evidence type="ECO:0000313" key="2">
    <source>
        <dbReference type="EMBL" id="CAI8041189.1"/>
    </source>
</evidence>
<feature type="region of interest" description="Disordered" evidence="1">
    <location>
        <begin position="180"/>
        <end position="200"/>
    </location>
</feature>
<dbReference type="GO" id="GO:0043161">
    <property type="term" value="P:proteasome-mediated ubiquitin-dependent protein catabolic process"/>
    <property type="evidence" value="ECO:0007669"/>
    <property type="project" value="TreeGrafter"/>
</dbReference>
<sequence length="200" mass="22595">MPFSEFSLTCPSVGDLVRSSMVCKKWRHLLDSTEHPWEQALSSEVPQDFISDKLVQNLTPKSKFIAYMCTWSEEHHSKNIEMMPNKLTLHRRPVAQSTDAIRGKRGFSHGQHYWVVIWHGPSFGSNAVVGIAIESCRLQGKGYYSLLGSDSNSWGWDLSKRQLQHHGRKLGELPTNWRCGGSVTPEDRGAPGHDSQNSCF</sequence>
<accession>A0AA35T4N9</accession>
<dbReference type="InterPro" id="IPR043136">
    <property type="entry name" value="B30.2/SPRY_sf"/>
</dbReference>
<dbReference type="Proteomes" id="UP001174909">
    <property type="component" value="Unassembled WGS sequence"/>
</dbReference>
<dbReference type="EMBL" id="CASHTH010003168">
    <property type="protein sequence ID" value="CAI8041189.1"/>
    <property type="molecule type" value="Genomic_DNA"/>
</dbReference>
<protein>
    <submittedName>
        <fullName evidence="2">F-box/SPRY domain-containing protein 1</fullName>
    </submittedName>
</protein>
<organism evidence="2 3">
    <name type="scientific">Geodia barretti</name>
    <name type="common">Barrett's horny sponge</name>
    <dbReference type="NCBI Taxonomy" id="519541"/>
    <lineage>
        <taxon>Eukaryota</taxon>
        <taxon>Metazoa</taxon>
        <taxon>Porifera</taxon>
        <taxon>Demospongiae</taxon>
        <taxon>Heteroscleromorpha</taxon>
        <taxon>Tetractinellida</taxon>
        <taxon>Astrophorina</taxon>
        <taxon>Geodiidae</taxon>
        <taxon>Geodia</taxon>
    </lineage>
</organism>
<dbReference type="AlphaFoldDB" id="A0AA35T4N9"/>
<dbReference type="PANTHER" id="PTHR12245:SF7">
    <property type="entry name" value="F-BOX_SPRY DOMAIN-CONTAINING PROTEIN 1"/>
    <property type="match status" value="1"/>
</dbReference>